<evidence type="ECO:0000256" key="2">
    <source>
        <dbReference type="ARBA" id="ARBA00022884"/>
    </source>
</evidence>
<dbReference type="Proteomes" id="UP000030647">
    <property type="component" value="Unassembled WGS sequence"/>
</dbReference>
<evidence type="ECO:0000256" key="1">
    <source>
        <dbReference type="ARBA" id="ARBA00022839"/>
    </source>
</evidence>
<protein>
    <recommendedName>
        <fullName evidence="3">Metallo-beta-lactamase domain-containing protein</fullName>
    </recommendedName>
</protein>
<dbReference type="GO" id="GO:0004527">
    <property type="term" value="F:exonuclease activity"/>
    <property type="evidence" value="ECO:0007669"/>
    <property type="project" value="UniProtKB-KW"/>
</dbReference>
<accession>U4TY22</accession>
<dbReference type="SMART" id="SM00849">
    <property type="entry name" value="Lactamase_B"/>
    <property type="match status" value="1"/>
</dbReference>
<keyword evidence="1" id="KW-0540">Nuclease</keyword>
<dbReference type="InterPro" id="IPR036866">
    <property type="entry name" value="RibonucZ/Hydroxyglut_hydro"/>
</dbReference>
<name>U4TY22_9LACO</name>
<dbReference type="HOGENOM" id="CLU_031965_1_0_9"/>
<reference evidence="5" key="1">
    <citation type="journal article" date="2013" name="Genome Announc.">
        <title>Whole-Genome Sequencing of Lactobacillus shenzhenensis Strain LY-73T.</title>
        <authorList>
            <person name="Lin Z."/>
            <person name="Liu Z."/>
            <person name="Yang R."/>
            <person name="Zou Y."/>
            <person name="Wan D."/>
            <person name="Chen J."/>
            <person name="Guo M."/>
            <person name="Zhao J."/>
            <person name="Fang C."/>
            <person name="Yang R."/>
            <person name="Liu F."/>
        </authorList>
    </citation>
    <scope>NUCLEOTIDE SEQUENCE [LARGE SCALE GENOMIC DNA]</scope>
    <source>
        <strain evidence="5">LY-73</strain>
    </source>
</reference>
<keyword evidence="2" id="KW-0694">RNA-binding</keyword>
<feature type="domain" description="Metallo-beta-lactamase" evidence="3">
    <location>
        <begin position="41"/>
        <end position="250"/>
    </location>
</feature>
<dbReference type="SUPFAM" id="SSF56281">
    <property type="entry name" value="Metallo-hydrolase/oxidoreductase"/>
    <property type="match status" value="1"/>
</dbReference>
<dbReference type="EMBL" id="KI271583">
    <property type="protein sequence ID" value="ERL66237.1"/>
    <property type="molecule type" value="Genomic_DNA"/>
</dbReference>
<dbReference type="InterPro" id="IPR001279">
    <property type="entry name" value="Metallo-B-lactamas"/>
</dbReference>
<sequence>MNNDHGLGSDSLAQPVFWSVKKGRSSVMTTLRFLNGLDTIGGNIVEIAQDDSRVIMDFGTTTLDPQLSTAEMVEKRQLPYLPELFDPTLPDTFTHEAIFISHLHIDHMGALRYLRRDIPVYMSADAAKLYHVLIAQGMETAPDVPIRVLPAETPLSVGSLTVTGYASDHDTVGAMALLVDDGRQCFAHSGDVRLNGPHAQRVLNWSGVLQTRHVKVLMLEGTTFSFAAPVPVEDAAHPAVPLTETTLAAKFQDLLRQQPATQFVFNGYPRNVERLLTLNRIAREANRPFIWEPAYAAVLQTFAPDTPLLTWGADTLAAVQAHPRHYVVQNSYAHIDRLTALPRPIVYLHSNGEPLGDYDPRFAQMQQFLTDAAIPLEFLSATGHAQKEDLITLAERVHAQYIVPWHTFKPDAMAAALSSTYSEVLLPERELYYEF</sequence>
<keyword evidence="1" id="KW-0269">Exonuclease</keyword>
<dbReference type="eggNOG" id="COG0595">
    <property type="taxonomic scope" value="Bacteria"/>
</dbReference>
<proteinExistence type="predicted"/>
<keyword evidence="1" id="KW-0378">Hydrolase</keyword>
<dbReference type="Gene3D" id="3.60.15.10">
    <property type="entry name" value="Ribonuclease Z/Hydroxyacylglutathione hydrolase-like"/>
    <property type="match status" value="1"/>
</dbReference>
<organism evidence="4 5">
    <name type="scientific">Schleiferilactobacillus shenzhenensis LY-73</name>
    <dbReference type="NCBI Taxonomy" id="1231336"/>
    <lineage>
        <taxon>Bacteria</taxon>
        <taxon>Bacillati</taxon>
        <taxon>Bacillota</taxon>
        <taxon>Bacilli</taxon>
        <taxon>Lactobacillales</taxon>
        <taxon>Lactobacillaceae</taxon>
        <taxon>Schleiferilactobacillus</taxon>
    </lineage>
</organism>
<gene>
    <name evidence="4" type="ORF">L248_1329</name>
</gene>
<dbReference type="AlphaFoldDB" id="U4TY22"/>
<evidence type="ECO:0000259" key="3">
    <source>
        <dbReference type="SMART" id="SM00849"/>
    </source>
</evidence>
<evidence type="ECO:0000313" key="5">
    <source>
        <dbReference type="Proteomes" id="UP000030647"/>
    </source>
</evidence>
<dbReference type="Gene3D" id="3.40.50.10710">
    <property type="entry name" value="Metallo-hydrolase/oxidoreductase"/>
    <property type="match status" value="1"/>
</dbReference>
<dbReference type="GO" id="GO:0003723">
    <property type="term" value="F:RNA binding"/>
    <property type="evidence" value="ECO:0007669"/>
    <property type="project" value="UniProtKB-KW"/>
</dbReference>
<dbReference type="STRING" id="1231336.L248_1329"/>
<keyword evidence="5" id="KW-1185">Reference proteome</keyword>
<dbReference type="Pfam" id="PF12706">
    <property type="entry name" value="Lactamase_B_2"/>
    <property type="match status" value="1"/>
</dbReference>
<evidence type="ECO:0000313" key="4">
    <source>
        <dbReference type="EMBL" id="ERL66237.1"/>
    </source>
</evidence>
<dbReference type="InterPro" id="IPR042173">
    <property type="entry name" value="RNase_J_2"/>
</dbReference>